<comment type="caution">
    <text evidence="8">The sequence shown here is derived from an EMBL/GenBank/DDBJ whole genome shotgun (WGS) entry which is preliminary data.</text>
</comment>
<dbReference type="GO" id="GO:0005975">
    <property type="term" value="P:carbohydrate metabolic process"/>
    <property type="evidence" value="ECO:0007669"/>
    <property type="project" value="InterPro"/>
</dbReference>
<evidence type="ECO:0000256" key="1">
    <source>
        <dbReference type="ARBA" id="ARBA00008834"/>
    </source>
</evidence>
<feature type="active site" evidence="5">
    <location>
        <position position="706"/>
    </location>
</feature>
<dbReference type="Proteomes" id="UP000484875">
    <property type="component" value="Unassembled WGS sequence"/>
</dbReference>
<sequence length="890" mass="95892">MTRQLSPAGIAFLLAASGVSTVHAQDTRKVVEPVAPTACAILVAADDAAGKDDTARIQSAIDKCAAGQAVRLSSQNEKHSFIAGPLVLRNGVSLLIDAATTLYASTNAKLFDRGTGSCGTVDKLGKGCKPFIAADKTRGSGIFGEGAVDGQGGHMVDSLRESWWQLARRAQKEDARQNVPRLIEVTGSQDFTLHKITLRNSPNFHVTLNNVDGFTAWDMRIDTPATARNTDGIDPISSRNITIAYSHIRTGDDNVAIKAGGNGPTENISILHNHFYSGHGMSIGSETNGGVRRVLVEDLSMDGTTSGLRIKSDVSRGGVVDQVSYRNVCLRDVKTPIDISTHYNPNAEGSQIPVYTNIAFDGVHSVTPGRVIMQGYDAQHPLQATLRDVGVAGKADRRIEFAELRGEIAAAPAAACAARFTAFPAAAAATAATAATGVSATAAPATRPQLTIEQSKQYAYSEVLKYVGAAGKETIDPWDPLADPLAKGATFTPDYIVDKAVKADGVKLFHTVQEAVSRAVIDSKDHPAKRLYMLLKPGTYQELVYIPSSTAPITMYGEGKDASATKITAKLDASNTGADYGRQYDAQFAKAAPAVQAMYASIKDRAQIGTFGTATVWVQDNGFQARNLTFENGYNKDTGNARAEALPNINNIHHQALALQVDGADKAQFENIRLIGFQDTLYLKSPQIASTSRSFFNKSYIEGDVDFIFGDSTAYFHQTEIRSLGDRGLSYAAAPDTHVKTRYGFVFDNCRFTRDASPNAHNGAFYLLRQWFHNSRCTPYDKVPVDGYACTYGPSNGYQAPKGTIARNSLEAVGKMVVMNSRIGAHINRTSPWSDWNKKGTLAYRPVQYNSDDHWNNLVKAGIDPVTDLGYTAKPSPAEVFLGEFNNSDE</sequence>
<dbReference type="InterPro" id="IPR033131">
    <property type="entry name" value="Pectinesterase_Asp_AS"/>
</dbReference>
<keyword evidence="3" id="KW-0063">Aspartyl esterase</keyword>
<dbReference type="GO" id="GO:0042545">
    <property type="term" value="P:cell wall modification"/>
    <property type="evidence" value="ECO:0007669"/>
    <property type="project" value="InterPro"/>
</dbReference>
<keyword evidence="4" id="KW-0326">Glycosidase</keyword>
<keyword evidence="6" id="KW-0732">Signal</keyword>
<reference evidence="8 9" key="1">
    <citation type="submission" date="2019-12" db="EMBL/GenBank/DDBJ databases">
        <title>Novel species isolated from a subtropical stream in China.</title>
        <authorList>
            <person name="Lu H."/>
        </authorList>
    </citation>
    <scope>NUCLEOTIDE SEQUENCE [LARGE SCALE GENOMIC DNA]</scope>
    <source>
        <strain evidence="8 9">FT107W</strain>
    </source>
</reference>
<dbReference type="Pfam" id="PF01095">
    <property type="entry name" value="Pectinesterase"/>
    <property type="match status" value="1"/>
</dbReference>
<evidence type="ECO:0000256" key="6">
    <source>
        <dbReference type="SAM" id="SignalP"/>
    </source>
</evidence>
<evidence type="ECO:0000313" key="9">
    <source>
        <dbReference type="Proteomes" id="UP000484875"/>
    </source>
</evidence>
<dbReference type="InterPro" id="IPR011050">
    <property type="entry name" value="Pectin_lyase_fold/virulence"/>
</dbReference>
<evidence type="ECO:0000256" key="5">
    <source>
        <dbReference type="PROSITE-ProRule" id="PRU10040"/>
    </source>
</evidence>
<dbReference type="PANTHER" id="PTHR31339">
    <property type="entry name" value="PECTIN LYASE-RELATED"/>
    <property type="match status" value="1"/>
</dbReference>
<feature type="chain" id="PRO_5032424558" evidence="6">
    <location>
        <begin position="25"/>
        <end position="890"/>
    </location>
</feature>
<gene>
    <name evidence="8" type="ORF">GTP81_01220</name>
</gene>
<evidence type="ECO:0000313" key="8">
    <source>
        <dbReference type="EMBL" id="MYN15366.1"/>
    </source>
</evidence>
<keyword evidence="9" id="KW-1185">Reference proteome</keyword>
<accession>A0A845HFB2</accession>
<dbReference type="InterPro" id="IPR000743">
    <property type="entry name" value="Glyco_hydro_28"/>
</dbReference>
<dbReference type="RefSeq" id="WP_161088213.1">
    <property type="nucleotide sequence ID" value="NZ_WWCV01000001.1"/>
</dbReference>
<dbReference type="GO" id="GO:0030599">
    <property type="term" value="F:pectinesterase activity"/>
    <property type="evidence" value="ECO:0007669"/>
    <property type="project" value="InterPro"/>
</dbReference>
<dbReference type="InterPro" id="IPR000070">
    <property type="entry name" value="Pectinesterase_cat"/>
</dbReference>
<dbReference type="InterPro" id="IPR012334">
    <property type="entry name" value="Pectin_lyas_fold"/>
</dbReference>
<evidence type="ECO:0000259" key="7">
    <source>
        <dbReference type="Pfam" id="PF01095"/>
    </source>
</evidence>
<proteinExistence type="inferred from homology"/>
<keyword evidence="8" id="KW-0456">Lyase</keyword>
<name>A0A845HFB2_9BURK</name>
<dbReference type="SUPFAM" id="SSF51126">
    <property type="entry name" value="Pectin lyase-like"/>
    <property type="match status" value="2"/>
</dbReference>
<dbReference type="Gene3D" id="2.160.20.10">
    <property type="entry name" value="Single-stranded right-handed beta-helix, Pectin lyase-like"/>
    <property type="match status" value="2"/>
</dbReference>
<dbReference type="GO" id="GO:0016829">
    <property type="term" value="F:lyase activity"/>
    <property type="evidence" value="ECO:0007669"/>
    <property type="project" value="UniProtKB-KW"/>
</dbReference>
<dbReference type="InterPro" id="IPR051801">
    <property type="entry name" value="GH28_Enzymes"/>
</dbReference>
<evidence type="ECO:0000256" key="3">
    <source>
        <dbReference type="ARBA" id="ARBA00023085"/>
    </source>
</evidence>
<dbReference type="AlphaFoldDB" id="A0A845HFB2"/>
<keyword evidence="2" id="KW-0378">Hydrolase</keyword>
<feature type="signal peptide" evidence="6">
    <location>
        <begin position="1"/>
        <end position="24"/>
    </location>
</feature>
<protein>
    <submittedName>
        <fullName evidence="8">Pectin lyase fold-containing protein</fullName>
    </submittedName>
</protein>
<dbReference type="GO" id="GO:0004650">
    <property type="term" value="F:polygalacturonase activity"/>
    <property type="evidence" value="ECO:0007669"/>
    <property type="project" value="InterPro"/>
</dbReference>
<dbReference type="PROSITE" id="PS00502">
    <property type="entry name" value="POLYGALACTURONASE"/>
    <property type="match status" value="1"/>
</dbReference>
<dbReference type="Pfam" id="PF00295">
    <property type="entry name" value="Glyco_hydro_28"/>
    <property type="match status" value="1"/>
</dbReference>
<dbReference type="PROSITE" id="PS00503">
    <property type="entry name" value="PECTINESTERASE_2"/>
    <property type="match status" value="1"/>
</dbReference>
<dbReference type="PANTHER" id="PTHR31339:SF9">
    <property type="entry name" value="PLASMIN AND FIBRONECTIN-BINDING PROTEIN A"/>
    <property type="match status" value="1"/>
</dbReference>
<comment type="similarity">
    <text evidence="1">Belongs to the glycosyl hydrolase 28 family.</text>
</comment>
<organism evidence="8 9">
    <name type="scientific">Duganella vulcania</name>
    <dbReference type="NCBI Taxonomy" id="2692166"/>
    <lineage>
        <taxon>Bacteria</taxon>
        <taxon>Pseudomonadati</taxon>
        <taxon>Pseudomonadota</taxon>
        <taxon>Betaproteobacteria</taxon>
        <taxon>Burkholderiales</taxon>
        <taxon>Oxalobacteraceae</taxon>
        <taxon>Telluria group</taxon>
        <taxon>Duganella</taxon>
    </lineage>
</organism>
<evidence type="ECO:0000256" key="4">
    <source>
        <dbReference type="ARBA" id="ARBA00023295"/>
    </source>
</evidence>
<evidence type="ECO:0000256" key="2">
    <source>
        <dbReference type="ARBA" id="ARBA00022801"/>
    </source>
</evidence>
<dbReference type="EMBL" id="WWCV01000001">
    <property type="protein sequence ID" value="MYN15366.1"/>
    <property type="molecule type" value="Genomic_DNA"/>
</dbReference>
<feature type="domain" description="Pectinesterase catalytic" evidence="7">
    <location>
        <begin position="605"/>
        <end position="777"/>
    </location>
</feature>